<dbReference type="InterPro" id="IPR050452">
    <property type="entry name" value="Metacaspase"/>
</dbReference>
<feature type="domain" description="Peptidase C14 caspase" evidence="3">
    <location>
        <begin position="341"/>
        <end position="593"/>
    </location>
</feature>
<proteinExistence type="inferred from homology"/>
<feature type="compositionally biased region" description="Polar residues" evidence="2">
    <location>
        <begin position="310"/>
        <end position="336"/>
    </location>
</feature>
<comment type="similarity">
    <text evidence="1">Belongs to the peptidase C14B family.</text>
</comment>
<feature type="compositionally biased region" description="Polar residues" evidence="2">
    <location>
        <begin position="579"/>
        <end position="593"/>
    </location>
</feature>
<feature type="region of interest" description="Disordered" evidence="2">
    <location>
        <begin position="579"/>
        <end position="605"/>
    </location>
</feature>
<dbReference type="AlphaFoldDB" id="A0A166IPG4"/>
<dbReference type="Gene3D" id="3.40.50.12660">
    <property type="match status" value="1"/>
</dbReference>
<gene>
    <name evidence="4" type="ORF">DCAR_004003</name>
</gene>
<dbReference type="Pfam" id="PF00656">
    <property type="entry name" value="Peptidase_C14"/>
    <property type="match status" value="1"/>
</dbReference>
<dbReference type="OrthoDB" id="3223806at2759"/>
<dbReference type="Gramene" id="KZN11347">
    <property type="protein sequence ID" value="KZN11347"/>
    <property type="gene ID" value="DCAR_004003"/>
</dbReference>
<feature type="compositionally biased region" description="Pro residues" evidence="2">
    <location>
        <begin position="131"/>
        <end position="140"/>
    </location>
</feature>
<dbReference type="KEGG" id="dcr:108209380"/>
<evidence type="ECO:0000256" key="1">
    <source>
        <dbReference type="ARBA" id="ARBA00009005"/>
    </source>
</evidence>
<dbReference type="EMBL" id="LNRQ01000001">
    <property type="protein sequence ID" value="KZN11347.1"/>
    <property type="molecule type" value="Genomic_DNA"/>
</dbReference>
<organism evidence="4">
    <name type="scientific">Daucus carota subsp. sativus</name>
    <name type="common">Carrot</name>
    <dbReference type="NCBI Taxonomy" id="79200"/>
    <lineage>
        <taxon>Eukaryota</taxon>
        <taxon>Viridiplantae</taxon>
        <taxon>Streptophyta</taxon>
        <taxon>Embryophyta</taxon>
        <taxon>Tracheophyta</taxon>
        <taxon>Spermatophyta</taxon>
        <taxon>Magnoliopsida</taxon>
        <taxon>eudicotyledons</taxon>
        <taxon>Gunneridae</taxon>
        <taxon>Pentapetalae</taxon>
        <taxon>asterids</taxon>
        <taxon>campanulids</taxon>
        <taxon>Apiales</taxon>
        <taxon>Apiaceae</taxon>
        <taxon>Apioideae</taxon>
        <taxon>Scandiceae</taxon>
        <taxon>Daucinae</taxon>
        <taxon>Daucus</taxon>
        <taxon>Daucus sect. Daucus</taxon>
    </lineage>
</organism>
<name>A0A166IPG4_DAUCS</name>
<dbReference type="GO" id="GO:0004197">
    <property type="term" value="F:cysteine-type endopeptidase activity"/>
    <property type="evidence" value="ECO:0007669"/>
    <property type="project" value="InterPro"/>
</dbReference>
<evidence type="ECO:0000259" key="3">
    <source>
        <dbReference type="Pfam" id="PF00656"/>
    </source>
</evidence>
<dbReference type="PANTHER" id="PTHR48104:SF17">
    <property type="entry name" value="METACASPASE-3"/>
    <property type="match status" value="1"/>
</dbReference>
<feature type="compositionally biased region" description="Pro residues" evidence="2">
    <location>
        <begin position="114"/>
        <end position="124"/>
    </location>
</feature>
<sequence>MASMIKLCNFCRAEIRVPFEARRGIECPVCGNINSYGGPPIARQYAGNGPQQNGYQYPPPRRPAPRGPPGGANGHGYYQQPWSPQASDDDYIEHPPPPRQGPFHLVRPNRHSYQPPPQVAPRPMRPNFYQQPPPRRPSYPPYNNDYYQPQPRPMIKVNNIYRPPQPQGPRRPAYNGYYQQPSPMPMEEEDYHYQNQPIPQASHRPVHDNNNGYDEQETPPLDDYYQEQLQTSPQVYSHGYYQHPLRTPQPQSVSHVTRPQVPNNGSYQRQPSRAESQAQSSPMNGNNNQQFSHNQEGSPPQPPPQARPNGYNQQQPGLTVTSSHIQQVTAHTSNAQPAYGRKKAVVCGVSYLGQKNYLEASSSDARSIKDFLVNNLKFPEASIFLLTEDEEDPSRIPTRINIFRALKWLVESCQPGDSLVFYYTGHGSKERDFDGDEIDGFDEVLCPVDYQTAGKITDDEINATIVRPLPPGAKLHGIIDCCFSGTVLDLPFLSKTDSKGTSRWVDQRIQYAAYKGTSGGIAISISSCTDHQKSGDTTAFTGKSTGALTYSFIHALRKQPNITYGSLLNSMRTTITQVQQRDQPPQEPQISSTEKFDIHSKPLIM</sequence>
<feature type="compositionally biased region" description="Low complexity" evidence="2">
    <location>
        <begin position="47"/>
        <end position="56"/>
    </location>
</feature>
<protein>
    <recommendedName>
        <fullName evidence="3">Peptidase C14 caspase domain-containing protein</fullName>
    </recommendedName>
</protein>
<feature type="compositionally biased region" description="Basic and acidic residues" evidence="2">
    <location>
        <begin position="594"/>
        <end position="605"/>
    </location>
</feature>
<reference evidence="4" key="1">
    <citation type="journal article" date="2016" name="Nat. Genet.">
        <title>A high-quality carrot genome assembly provides new insights into carotenoid accumulation and asterid genome evolution.</title>
        <authorList>
            <person name="Iorizzo M."/>
            <person name="Ellison S."/>
            <person name="Senalik D."/>
            <person name="Zeng P."/>
            <person name="Satapoomin P."/>
            <person name="Huang J."/>
            <person name="Bowman M."/>
            <person name="Iovene M."/>
            <person name="Sanseverino W."/>
            <person name="Cavagnaro P."/>
            <person name="Yildiz M."/>
            <person name="Macko-Podgorni A."/>
            <person name="Moranska E."/>
            <person name="Grzebelus E."/>
            <person name="Grzebelus D."/>
            <person name="Ashrafi H."/>
            <person name="Zheng Z."/>
            <person name="Cheng S."/>
            <person name="Spooner D."/>
            <person name="Van Deynze A."/>
            <person name="Simon P."/>
        </authorList>
    </citation>
    <scope>NUCLEOTIDE SEQUENCE [LARGE SCALE GENOMIC DNA]</scope>
    <source>
        <tissue evidence="4">Leaf</tissue>
    </source>
</reference>
<dbReference type="GO" id="GO:0005737">
    <property type="term" value="C:cytoplasm"/>
    <property type="evidence" value="ECO:0007669"/>
    <property type="project" value="TreeGrafter"/>
</dbReference>
<feature type="region of interest" description="Disordered" evidence="2">
    <location>
        <begin position="240"/>
        <end position="337"/>
    </location>
</feature>
<dbReference type="InterPro" id="IPR011600">
    <property type="entry name" value="Pept_C14_caspase"/>
</dbReference>
<feature type="region of interest" description="Disordered" evidence="2">
    <location>
        <begin position="41"/>
        <end position="220"/>
    </location>
</feature>
<accession>A0A166IPG4</accession>
<evidence type="ECO:0000256" key="2">
    <source>
        <dbReference type="SAM" id="MobiDB-lite"/>
    </source>
</evidence>
<dbReference type="PANTHER" id="PTHR48104">
    <property type="entry name" value="METACASPASE-4"/>
    <property type="match status" value="1"/>
</dbReference>
<feature type="compositionally biased region" description="Pro residues" evidence="2">
    <location>
        <begin position="57"/>
        <end position="68"/>
    </location>
</feature>
<dbReference type="STRING" id="79200.A0A166IPG4"/>
<evidence type="ECO:0000313" key="4">
    <source>
        <dbReference type="EMBL" id="KZN11347.1"/>
    </source>
</evidence>
<comment type="caution">
    <text evidence="4">The sequence shown here is derived from an EMBL/GenBank/DDBJ whole genome shotgun (WGS) entry which is preliminary data.</text>
</comment>
<feature type="compositionally biased region" description="Polar residues" evidence="2">
    <location>
        <begin position="248"/>
        <end position="298"/>
    </location>
</feature>
<dbReference type="GO" id="GO:0006508">
    <property type="term" value="P:proteolysis"/>
    <property type="evidence" value="ECO:0007669"/>
    <property type="project" value="InterPro"/>
</dbReference>